<accession>A0A9P5TFT5</accession>
<keyword evidence="4" id="KW-0560">Oxidoreductase</keyword>
<dbReference type="InterPro" id="IPR036318">
    <property type="entry name" value="FAD-bd_PCMH-like_sf"/>
</dbReference>
<feature type="domain" description="FAD-binding PCMH-type" evidence="5">
    <location>
        <begin position="28"/>
        <end position="194"/>
    </location>
</feature>
<evidence type="ECO:0000256" key="3">
    <source>
        <dbReference type="ARBA" id="ARBA00022827"/>
    </source>
</evidence>
<reference evidence="6" key="1">
    <citation type="submission" date="2020-11" db="EMBL/GenBank/DDBJ databases">
        <authorList>
            <consortium name="DOE Joint Genome Institute"/>
            <person name="Ahrendt S."/>
            <person name="Riley R."/>
            <person name="Andreopoulos W."/>
            <person name="LaButti K."/>
            <person name="Pangilinan J."/>
            <person name="Ruiz-duenas F.J."/>
            <person name="Barrasa J.M."/>
            <person name="Sanchez-Garcia M."/>
            <person name="Camarero S."/>
            <person name="Miyauchi S."/>
            <person name="Serrano A."/>
            <person name="Linde D."/>
            <person name="Babiker R."/>
            <person name="Drula E."/>
            <person name="Ayuso-Fernandez I."/>
            <person name="Pacheco R."/>
            <person name="Padilla G."/>
            <person name="Ferreira P."/>
            <person name="Barriuso J."/>
            <person name="Kellner H."/>
            <person name="Castanera R."/>
            <person name="Alfaro M."/>
            <person name="Ramirez L."/>
            <person name="Pisabarro A.G."/>
            <person name="Kuo A."/>
            <person name="Tritt A."/>
            <person name="Lipzen A."/>
            <person name="He G."/>
            <person name="Yan M."/>
            <person name="Ng V."/>
            <person name="Cullen D."/>
            <person name="Martin F."/>
            <person name="Rosso M.-N."/>
            <person name="Henrissat B."/>
            <person name="Hibbett D."/>
            <person name="Martinez A.T."/>
            <person name="Grigoriev I.V."/>
        </authorList>
    </citation>
    <scope>NUCLEOTIDE SEQUENCE</scope>
    <source>
        <strain evidence="6">AH 44721</strain>
    </source>
</reference>
<evidence type="ECO:0000256" key="2">
    <source>
        <dbReference type="ARBA" id="ARBA00022630"/>
    </source>
</evidence>
<evidence type="ECO:0000259" key="5">
    <source>
        <dbReference type="PROSITE" id="PS51387"/>
    </source>
</evidence>
<dbReference type="GO" id="GO:0071949">
    <property type="term" value="F:FAD binding"/>
    <property type="evidence" value="ECO:0007669"/>
    <property type="project" value="InterPro"/>
</dbReference>
<organism evidence="6 7">
    <name type="scientific">Gymnopilus junonius</name>
    <name type="common">Spectacular rustgill mushroom</name>
    <name type="synonym">Gymnopilus spectabilis subsp. junonius</name>
    <dbReference type="NCBI Taxonomy" id="109634"/>
    <lineage>
        <taxon>Eukaryota</taxon>
        <taxon>Fungi</taxon>
        <taxon>Dikarya</taxon>
        <taxon>Basidiomycota</taxon>
        <taxon>Agaricomycotina</taxon>
        <taxon>Agaricomycetes</taxon>
        <taxon>Agaricomycetidae</taxon>
        <taxon>Agaricales</taxon>
        <taxon>Agaricineae</taxon>
        <taxon>Hymenogastraceae</taxon>
        <taxon>Gymnopilus</taxon>
    </lineage>
</organism>
<feature type="non-terminal residue" evidence="6">
    <location>
        <position position="388"/>
    </location>
</feature>
<gene>
    <name evidence="6" type="ORF">CPB84DRAFT_1801506</name>
</gene>
<comment type="similarity">
    <text evidence="1">Belongs to the oxygen-dependent FAD-linked oxidoreductase family.</text>
</comment>
<dbReference type="Pfam" id="PF01565">
    <property type="entry name" value="FAD_binding_4"/>
    <property type="match status" value="1"/>
</dbReference>
<keyword evidence="3" id="KW-0274">FAD</keyword>
<dbReference type="PANTHER" id="PTHR42973">
    <property type="entry name" value="BINDING OXIDOREDUCTASE, PUTATIVE (AFU_ORTHOLOGUE AFUA_1G17690)-RELATED"/>
    <property type="match status" value="1"/>
</dbReference>
<dbReference type="InterPro" id="IPR050416">
    <property type="entry name" value="FAD-linked_Oxidoreductase"/>
</dbReference>
<dbReference type="EMBL" id="JADNYJ010000332">
    <property type="protein sequence ID" value="KAF8870908.1"/>
    <property type="molecule type" value="Genomic_DNA"/>
</dbReference>
<dbReference type="Gene3D" id="3.30.465.10">
    <property type="match status" value="1"/>
</dbReference>
<dbReference type="SUPFAM" id="SSF56176">
    <property type="entry name" value="FAD-binding/transporter-associated domain-like"/>
    <property type="match status" value="1"/>
</dbReference>
<sequence length="388" mass="42716">SLPETFHPPSAMALQFLQQLLLRWSDINRQIPGVIVLAGTESDVITAITIAVENKIPFVPCSGGHSLWSTIGQEGFILDLRLLTNISVNVELRQVTLQSGVLVKQANDVAWEHGLCLPLGTANTAGVVPMALGGGLSTFSGIMGFASDNIVSAKLVTADGQLVTASSTSHPDLLYGLRGAGQFLVWRTLLLSSEHPTEAFGQELWYSPLQKLRLYFNFVYANHGICIITSPPPTFTTTLVIIPVFFGEAADAERFYEPLISLGPFSTCQNGGFKQFSGAAIIARYDELTSECPDARTSGYAVEWNTYDTEFLSWYSDPASHEAVSRAEQDVISLARRGQEDSEFRSYQNWSRDGPIEYMYSGKARQDRLRALKQTWDPAGVFTRLFLE</sequence>
<name>A0A9P5TFT5_GYMJU</name>
<protein>
    <recommendedName>
        <fullName evidence="5">FAD-binding PCMH-type domain-containing protein</fullName>
    </recommendedName>
</protein>
<keyword evidence="7" id="KW-1185">Reference proteome</keyword>
<evidence type="ECO:0000256" key="1">
    <source>
        <dbReference type="ARBA" id="ARBA00005466"/>
    </source>
</evidence>
<dbReference type="Proteomes" id="UP000724874">
    <property type="component" value="Unassembled WGS sequence"/>
</dbReference>
<evidence type="ECO:0000313" key="6">
    <source>
        <dbReference type="EMBL" id="KAF8870908.1"/>
    </source>
</evidence>
<dbReference type="InterPro" id="IPR016166">
    <property type="entry name" value="FAD-bd_PCMH"/>
</dbReference>
<dbReference type="InterPro" id="IPR016169">
    <property type="entry name" value="FAD-bd_PCMH_sub2"/>
</dbReference>
<dbReference type="AlphaFoldDB" id="A0A9P5TFT5"/>
<proteinExistence type="inferred from homology"/>
<evidence type="ECO:0000313" key="7">
    <source>
        <dbReference type="Proteomes" id="UP000724874"/>
    </source>
</evidence>
<evidence type="ECO:0000256" key="4">
    <source>
        <dbReference type="ARBA" id="ARBA00023002"/>
    </source>
</evidence>
<dbReference type="OrthoDB" id="415825at2759"/>
<dbReference type="PANTHER" id="PTHR42973:SF7">
    <property type="entry name" value="FAD-BINDING PCMH-TYPE DOMAIN-CONTAINING PROTEIN"/>
    <property type="match status" value="1"/>
</dbReference>
<comment type="caution">
    <text evidence="6">The sequence shown here is derived from an EMBL/GenBank/DDBJ whole genome shotgun (WGS) entry which is preliminary data.</text>
</comment>
<dbReference type="GO" id="GO:0016491">
    <property type="term" value="F:oxidoreductase activity"/>
    <property type="evidence" value="ECO:0007669"/>
    <property type="project" value="UniProtKB-KW"/>
</dbReference>
<dbReference type="PROSITE" id="PS51387">
    <property type="entry name" value="FAD_PCMH"/>
    <property type="match status" value="1"/>
</dbReference>
<dbReference type="InterPro" id="IPR006094">
    <property type="entry name" value="Oxid_FAD_bind_N"/>
</dbReference>
<keyword evidence="2" id="KW-0285">Flavoprotein</keyword>